<name>A0A4U1BS76_9GAMM</name>
<evidence type="ECO:0000259" key="1">
    <source>
        <dbReference type="Pfam" id="PF07238"/>
    </source>
</evidence>
<dbReference type="RefSeq" id="WP_136861675.1">
    <property type="nucleotide sequence ID" value="NZ_SWCJ01000001.1"/>
</dbReference>
<gene>
    <name evidence="2" type="ORF">FCL42_01915</name>
</gene>
<dbReference type="InterPro" id="IPR009875">
    <property type="entry name" value="PilZ_domain"/>
</dbReference>
<evidence type="ECO:0000313" key="2">
    <source>
        <dbReference type="EMBL" id="TKB58527.1"/>
    </source>
</evidence>
<organism evidence="2 3">
    <name type="scientific">Ferrimonas aestuarii</name>
    <dbReference type="NCBI Taxonomy" id="2569539"/>
    <lineage>
        <taxon>Bacteria</taxon>
        <taxon>Pseudomonadati</taxon>
        <taxon>Pseudomonadota</taxon>
        <taxon>Gammaproteobacteria</taxon>
        <taxon>Alteromonadales</taxon>
        <taxon>Ferrimonadaceae</taxon>
        <taxon>Ferrimonas</taxon>
    </lineage>
</organism>
<dbReference type="GO" id="GO:0035438">
    <property type="term" value="F:cyclic-di-GMP binding"/>
    <property type="evidence" value="ECO:0007669"/>
    <property type="project" value="InterPro"/>
</dbReference>
<dbReference type="EMBL" id="SWCJ01000001">
    <property type="protein sequence ID" value="TKB58527.1"/>
    <property type="molecule type" value="Genomic_DNA"/>
</dbReference>
<proteinExistence type="predicted"/>
<reference evidence="2 3" key="1">
    <citation type="submission" date="2019-04" db="EMBL/GenBank/DDBJ databases">
        <authorList>
            <person name="Hwang J.C."/>
        </authorList>
    </citation>
    <scope>NUCLEOTIDE SEQUENCE [LARGE SCALE GENOMIC DNA]</scope>
    <source>
        <strain evidence="2 3">IMCC35002</strain>
    </source>
</reference>
<dbReference type="Pfam" id="PF07238">
    <property type="entry name" value="PilZ"/>
    <property type="match status" value="1"/>
</dbReference>
<dbReference type="Gene3D" id="2.40.10.220">
    <property type="entry name" value="predicted glycosyltransferase like domains"/>
    <property type="match status" value="1"/>
</dbReference>
<feature type="domain" description="PilZ" evidence="1">
    <location>
        <begin position="95"/>
        <end position="170"/>
    </location>
</feature>
<accession>A0A4U1BS76</accession>
<comment type="caution">
    <text evidence="2">The sequence shown here is derived from an EMBL/GenBank/DDBJ whole genome shotgun (WGS) entry which is preliminary data.</text>
</comment>
<keyword evidence="3" id="KW-1185">Reference proteome</keyword>
<dbReference type="Proteomes" id="UP000305675">
    <property type="component" value="Unassembled WGS sequence"/>
</dbReference>
<protein>
    <submittedName>
        <fullName evidence="2">PilZ domain-containing protein</fullName>
    </submittedName>
</protein>
<dbReference type="AlphaFoldDB" id="A0A4U1BS76"/>
<sequence length="192" mass="21734">MTNEHQNFFSVACDFLLLADPIEPEFKLVDDDALIAMMPSAFQLMAQVNQVEQRVLPLMSNLKQETAELAEYLNLQNRKIDLVLQMQLANSLEAHYRCKGVSFGGSGVKVSHQQAIEVGTVLEIKLLVSEENIAVYAIAEVIDCQQVEDRYHWHLDFTSISDGDQEQLVHASLQVEQRHLRARAAARRQQAD</sequence>
<dbReference type="OrthoDB" id="5764251at2"/>
<evidence type="ECO:0000313" key="3">
    <source>
        <dbReference type="Proteomes" id="UP000305675"/>
    </source>
</evidence>